<feature type="compositionally biased region" description="Basic and acidic residues" evidence="2">
    <location>
        <begin position="285"/>
        <end position="303"/>
    </location>
</feature>
<evidence type="ECO:0000256" key="1">
    <source>
        <dbReference type="SAM" id="Coils"/>
    </source>
</evidence>
<protein>
    <submittedName>
        <fullName evidence="4">Membrane protein</fullName>
    </submittedName>
</protein>
<proteinExistence type="predicted"/>
<feature type="coiled-coil region" evidence="1">
    <location>
        <begin position="147"/>
        <end position="174"/>
    </location>
</feature>
<keyword evidence="3" id="KW-0472">Membrane</keyword>
<name>B4EED3_BURCJ</name>
<sequence>MSARRWAFVLAVCATATALCLSVLAGWQRGGTFPERLIWIAIGMVLVTSAHLLPALIRDMPVLIRGVGSLLWGACLVTACYGHAVFFAFAQQHAGEQRASTVQAIPAPSPARSLTIVMADRATVTAQLAVAQARNCIGNCTTLKSRRVTLAARLDALNAEADDVRRQQAAVERVTAQRDALLVDPVTSRLAALLGITAMRVDLLSGLIFAAVLEGVACLLWTAALRSPGTEAESSATGATSPAVATVTMTGDVTAPVVAAVTDATDLGEPGVTQVIASHAGKTVSRKDVTPGHETTPRSHTPRDGPITPFPTARTDDHLSQLVRDVTAGLVRPTVADIRRHLGCSQARAAELRRRLAEHTSTA</sequence>
<dbReference type="AlphaFoldDB" id="B4EED3"/>
<feature type="region of interest" description="Disordered" evidence="2">
    <location>
        <begin position="282"/>
        <end position="314"/>
    </location>
</feature>
<evidence type="ECO:0000256" key="2">
    <source>
        <dbReference type="SAM" id="MobiDB-lite"/>
    </source>
</evidence>
<dbReference type="EMBL" id="AM747720">
    <property type="protein sequence ID" value="CAR51498.1"/>
    <property type="molecule type" value="Genomic_DNA"/>
</dbReference>
<accession>B4EED3</accession>
<organism evidence="4 5">
    <name type="scientific">Burkholderia cenocepacia (strain ATCC BAA-245 / DSM 16553 / LMG 16656 / NCTC 13227 / J2315 / CF5610)</name>
    <name type="common">Burkholderia cepacia (strain J2315)</name>
    <dbReference type="NCBI Taxonomy" id="216591"/>
    <lineage>
        <taxon>Bacteria</taxon>
        <taxon>Pseudomonadati</taxon>
        <taxon>Pseudomonadota</taxon>
        <taxon>Betaproteobacteria</taxon>
        <taxon>Burkholderiales</taxon>
        <taxon>Burkholderiaceae</taxon>
        <taxon>Burkholderia</taxon>
        <taxon>Burkholderia cepacia complex</taxon>
    </lineage>
</organism>
<keyword evidence="1" id="KW-0175">Coiled coil</keyword>
<feature type="transmembrane region" description="Helical" evidence="3">
    <location>
        <begin position="6"/>
        <end position="25"/>
    </location>
</feature>
<feature type="transmembrane region" description="Helical" evidence="3">
    <location>
        <begin position="69"/>
        <end position="90"/>
    </location>
</feature>
<evidence type="ECO:0000256" key="3">
    <source>
        <dbReference type="SAM" id="Phobius"/>
    </source>
</evidence>
<keyword evidence="3" id="KW-0812">Transmembrane</keyword>
<keyword evidence="3" id="KW-1133">Transmembrane helix</keyword>
<dbReference type="RefSeq" id="WP_006481748.1">
    <property type="nucleotide sequence ID" value="NC_011000.1"/>
</dbReference>
<keyword evidence="5" id="KW-1185">Reference proteome</keyword>
<dbReference type="Proteomes" id="UP000001035">
    <property type="component" value="Chromosome 1"/>
</dbReference>
<dbReference type="HOGENOM" id="CLU_057286_0_0_4"/>
<dbReference type="KEGG" id="bcj:BCAL1196"/>
<dbReference type="BioCyc" id="BCEN216591:G1G1V-1332-MONOMER"/>
<feature type="transmembrane region" description="Helical" evidence="3">
    <location>
        <begin position="37"/>
        <end position="57"/>
    </location>
</feature>
<gene>
    <name evidence="4" type="ORF">BCAL1196</name>
</gene>
<evidence type="ECO:0000313" key="4">
    <source>
        <dbReference type="EMBL" id="CAR51498.1"/>
    </source>
</evidence>
<dbReference type="eggNOG" id="ENOG50334V4">
    <property type="taxonomic scope" value="Bacteria"/>
</dbReference>
<evidence type="ECO:0000313" key="5">
    <source>
        <dbReference type="Proteomes" id="UP000001035"/>
    </source>
</evidence>
<reference evidence="4 5" key="1">
    <citation type="journal article" date="2009" name="J. Bacteriol.">
        <title>The genome of Burkholderia cenocepacia J2315, an epidemic pathogen of cystic fibrosis patients.</title>
        <authorList>
            <person name="Holden M.T."/>
            <person name="Seth-Smith H.M."/>
            <person name="Crossman L.C."/>
            <person name="Sebaihia M."/>
            <person name="Bentley S.D."/>
            <person name="Cerdeno-Tarraga A.M."/>
            <person name="Thomson N.R."/>
            <person name="Bason N."/>
            <person name="Quail M.A."/>
            <person name="Sharp S."/>
            <person name="Cherevach I."/>
            <person name="Churcher C."/>
            <person name="Goodhead I."/>
            <person name="Hauser H."/>
            <person name="Holroyd N."/>
            <person name="Mungall K."/>
            <person name="Scott P."/>
            <person name="Walker D."/>
            <person name="White B."/>
            <person name="Rose H."/>
            <person name="Iversen P."/>
            <person name="Mil-Homens D."/>
            <person name="Rocha E.P."/>
            <person name="Fialho A.M."/>
            <person name="Baldwin A."/>
            <person name="Dowson C."/>
            <person name="Barrell B.G."/>
            <person name="Govan J.R."/>
            <person name="Vandamme P."/>
            <person name="Hart C.A."/>
            <person name="Mahenthiralingam E."/>
            <person name="Parkhill J."/>
        </authorList>
    </citation>
    <scope>NUCLEOTIDE SEQUENCE [LARGE SCALE GENOMIC DNA]</scope>
    <source>
        <strain evidence="5">ATCC BAA-245 / DSM 16553 / LMG 16656 / NCTC 13227 / J2315 / CF5610</strain>
    </source>
</reference>